<keyword evidence="9" id="KW-0969">Cilium</keyword>
<keyword evidence="10" id="KW-1185">Reference proteome</keyword>
<name>A0ABQ9Y156_9EUKA</name>
<keyword evidence="5" id="KW-0206">Cytoskeleton</keyword>
<dbReference type="Gene3D" id="2.30.29.170">
    <property type="match status" value="3"/>
</dbReference>
<feature type="domain" description="DM10" evidence="8">
    <location>
        <begin position="127"/>
        <end position="235"/>
    </location>
</feature>
<evidence type="ECO:0000313" key="10">
    <source>
        <dbReference type="Proteomes" id="UP001281761"/>
    </source>
</evidence>
<dbReference type="Pfam" id="PF06565">
    <property type="entry name" value="DM10_dom"/>
    <property type="match status" value="3"/>
</dbReference>
<feature type="region of interest" description="Disordered" evidence="7">
    <location>
        <begin position="710"/>
        <end position="740"/>
    </location>
</feature>
<reference evidence="9 10" key="1">
    <citation type="journal article" date="2022" name="bioRxiv">
        <title>Genomics of Preaxostyla Flagellates Illuminates Evolutionary Transitions and the Path Towards Mitochondrial Loss.</title>
        <authorList>
            <person name="Novak L.V.F."/>
            <person name="Treitli S.C."/>
            <person name="Pyrih J."/>
            <person name="Halakuc P."/>
            <person name="Pipaliya S.V."/>
            <person name="Vacek V."/>
            <person name="Brzon O."/>
            <person name="Soukal P."/>
            <person name="Eme L."/>
            <person name="Dacks J.B."/>
            <person name="Karnkowska A."/>
            <person name="Elias M."/>
            <person name="Hampl V."/>
        </authorList>
    </citation>
    <scope>NUCLEOTIDE SEQUENCE [LARGE SCALE GENOMIC DNA]</scope>
    <source>
        <strain evidence="9">NAU3</strain>
        <tissue evidence="9">Gut</tissue>
    </source>
</reference>
<evidence type="ECO:0000256" key="2">
    <source>
        <dbReference type="ARBA" id="ARBA00004245"/>
    </source>
</evidence>
<evidence type="ECO:0000256" key="5">
    <source>
        <dbReference type="ARBA" id="ARBA00023212"/>
    </source>
</evidence>
<feature type="domain" description="DM10" evidence="8">
    <location>
        <begin position="279"/>
        <end position="389"/>
    </location>
</feature>
<evidence type="ECO:0000256" key="1">
    <source>
        <dbReference type="ARBA" id="ARBA00004138"/>
    </source>
</evidence>
<evidence type="ECO:0000256" key="3">
    <source>
        <dbReference type="ARBA" id="ARBA00022490"/>
    </source>
</evidence>
<feature type="compositionally biased region" description="Polar residues" evidence="7">
    <location>
        <begin position="715"/>
        <end position="735"/>
    </location>
</feature>
<evidence type="ECO:0000259" key="8">
    <source>
        <dbReference type="PROSITE" id="PS51336"/>
    </source>
</evidence>
<dbReference type="PANTHER" id="PTHR12086">
    <property type="entry name" value="EF-HAND DOMAIN C-TERMINAL CONTAINING PROTEIN"/>
    <property type="match status" value="1"/>
</dbReference>
<proteinExistence type="predicted"/>
<keyword evidence="6" id="KW-0966">Cell projection</keyword>
<accession>A0ABQ9Y156</accession>
<dbReference type="PROSITE" id="PS51336">
    <property type="entry name" value="DM10"/>
    <property type="match status" value="3"/>
</dbReference>
<evidence type="ECO:0000256" key="4">
    <source>
        <dbReference type="ARBA" id="ARBA00022737"/>
    </source>
</evidence>
<dbReference type="SMART" id="SM00676">
    <property type="entry name" value="DM10"/>
    <property type="match status" value="3"/>
</dbReference>
<dbReference type="EMBL" id="JARBJD010000046">
    <property type="protein sequence ID" value="KAK2957470.1"/>
    <property type="molecule type" value="Genomic_DNA"/>
</dbReference>
<keyword evidence="4" id="KW-0677">Repeat</keyword>
<keyword evidence="3" id="KW-0963">Cytoplasm</keyword>
<comment type="subcellular location">
    <subcellularLocation>
        <location evidence="1">Cell projection</location>
        <location evidence="1">Cilium</location>
    </subcellularLocation>
    <subcellularLocation>
        <location evidence="2">Cytoplasm</location>
        <location evidence="2">Cytoskeleton</location>
    </subcellularLocation>
</comment>
<comment type="caution">
    <text evidence="9">The sequence shown here is derived from an EMBL/GenBank/DDBJ whole genome shotgun (WGS) entry which is preliminary data.</text>
</comment>
<dbReference type="InterPro" id="IPR040193">
    <property type="entry name" value="EFHC1/EFHC2/EFHB"/>
</dbReference>
<evidence type="ECO:0000313" key="9">
    <source>
        <dbReference type="EMBL" id="KAK2957470.1"/>
    </source>
</evidence>
<gene>
    <name evidence="9" type="ORF">BLNAU_7627</name>
</gene>
<evidence type="ECO:0000256" key="7">
    <source>
        <dbReference type="SAM" id="MobiDB-lite"/>
    </source>
</evidence>
<sequence length="855" mass="97634">MSRPNQQLAADQGLKSQVKIPFLPGNTFSNPKQDNFSVSHTLDYKNGIPTSKLEYPAVGGSSVGTRSIQNRYQPGELEKSRDFTANWTRKNQEYAAIRGTKDRGVQALTSHQAQDEAQTIPSFIAFDKLVLAFRGFYKEAVHESATEVFRVRELEIYYYMEDDTISINEHKQENSGIPQGTFLKRHRVPRDENHPEYGTITIDDLDIGKDIDIYGRIVHLTDANASTREYLFSQYGRELGPPEETPVDSHHKTRNVIESHIRVTKRNPDTKQQKFLQLDRQVLRFNGMWDDVKMFGEKRFFAVHFFLADDTMEVLELQRPNSGYEAFPTFVRRQRVPRDGSAPVTYTDSSFECYKETDLEIGKEILIFGRNILLYDCDEFTKQFYMQKYGFTSFEPLELPYEVPEIAEKEVPPYIGFGSELDSLGSVFHVQPRPWPRDVFKMLVRDKDQLHYLARWETNSPVEVERRFVITFFLSDDSVQVSEPPQRNLGVVQGKWMERAKLYKPDSNVYYTPQDFFLGAVLEIRGRNFVLLECDNQTYQFQQELGSPGPDYVRLEAEYRLRLSGLYEAQRVQKALDRISPKATPADFRKALSSAELPPSEHELMGVVEAYKMEDEEDQGQGPFIDVEKFRASLKDLKGVQNGEAFRSGENVLVSTITPGQVSGPTTRAFGKKTVTITPSTGHGVRNATLATSSLSLNPTDKNQMRATTRAFGPTQRQTQPSPSYTHTITHTSGVPSGHIKRSLLEGETEQSFRTRLKRERDILQRAIDRILLKHPTMTEAYGAFTMKQTSTLSLERFCQQIVKFGVLTKSSEMDLLCAHFFGEADEITYLDFVRAMNPEETPITFQAAIAPDSS</sequence>
<keyword evidence="9" id="KW-0282">Flagellum</keyword>
<dbReference type="InterPro" id="IPR006602">
    <property type="entry name" value="DM10_dom"/>
</dbReference>
<dbReference type="Proteomes" id="UP001281761">
    <property type="component" value="Unassembled WGS sequence"/>
</dbReference>
<feature type="domain" description="DM10" evidence="8">
    <location>
        <begin position="446"/>
        <end position="546"/>
    </location>
</feature>
<protein>
    <submittedName>
        <fullName evidence="9">Flagellar protofilament ribbon protein rib74</fullName>
    </submittedName>
</protein>
<evidence type="ECO:0000256" key="6">
    <source>
        <dbReference type="ARBA" id="ARBA00023273"/>
    </source>
</evidence>
<organism evidence="9 10">
    <name type="scientific">Blattamonas nauphoetae</name>
    <dbReference type="NCBI Taxonomy" id="2049346"/>
    <lineage>
        <taxon>Eukaryota</taxon>
        <taxon>Metamonada</taxon>
        <taxon>Preaxostyla</taxon>
        <taxon>Oxymonadida</taxon>
        <taxon>Blattamonas</taxon>
    </lineage>
</organism>